<protein>
    <recommendedName>
        <fullName evidence="1">PKD domain-containing protein</fullName>
    </recommendedName>
</protein>
<reference evidence="2" key="1">
    <citation type="submission" date="2018-05" db="EMBL/GenBank/DDBJ databases">
        <authorList>
            <person name="Lanie J.A."/>
            <person name="Ng W.-L."/>
            <person name="Kazmierczak K.M."/>
            <person name="Andrzejewski T.M."/>
            <person name="Davidsen T.M."/>
            <person name="Wayne K.J."/>
            <person name="Tettelin H."/>
            <person name="Glass J.I."/>
            <person name="Rusch D."/>
            <person name="Podicherti R."/>
            <person name="Tsui H.-C.T."/>
            <person name="Winkler M.E."/>
        </authorList>
    </citation>
    <scope>NUCLEOTIDE SEQUENCE</scope>
</reference>
<organism evidence="2">
    <name type="scientific">marine metagenome</name>
    <dbReference type="NCBI Taxonomy" id="408172"/>
    <lineage>
        <taxon>unclassified sequences</taxon>
        <taxon>metagenomes</taxon>
        <taxon>ecological metagenomes</taxon>
    </lineage>
</organism>
<evidence type="ECO:0000313" key="2">
    <source>
        <dbReference type="EMBL" id="SVC52647.1"/>
    </source>
</evidence>
<dbReference type="PROSITE" id="PS51257">
    <property type="entry name" value="PROKAR_LIPOPROTEIN"/>
    <property type="match status" value="1"/>
</dbReference>
<sequence length="126" mass="14032">MKDRVKSIGRPIALTIFIAFSFLVLSCDKKKDAPNANFINQINFKKVQFMDLSKEGDGDIVRWAWDFGDGTTSTEEHPLHTYPGINTYTVSLAVTDENDLSDAITKEIAIPDTAVSPIVNFSYIQS</sequence>
<proteinExistence type="predicted"/>
<dbReference type="SUPFAM" id="SSF49299">
    <property type="entry name" value="PKD domain"/>
    <property type="match status" value="1"/>
</dbReference>
<feature type="domain" description="PKD" evidence="1">
    <location>
        <begin position="52"/>
        <end position="96"/>
    </location>
</feature>
<dbReference type="CDD" id="cd00146">
    <property type="entry name" value="PKD"/>
    <property type="match status" value="1"/>
</dbReference>
<dbReference type="EMBL" id="UINC01096066">
    <property type="protein sequence ID" value="SVC52647.1"/>
    <property type="molecule type" value="Genomic_DNA"/>
</dbReference>
<feature type="non-terminal residue" evidence="2">
    <location>
        <position position="126"/>
    </location>
</feature>
<evidence type="ECO:0000259" key="1">
    <source>
        <dbReference type="PROSITE" id="PS50093"/>
    </source>
</evidence>
<dbReference type="Pfam" id="PF18911">
    <property type="entry name" value="PKD_4"/>
    <property type="match status" value="1"/>
</dbReference>
<dbReference type="AlphaFoldDB" id="A0A382MXX6"/>
<dbReference type="InterPro" id="IPR022409">
    <property type="entry name" value="PKD/Chitinase_dom"/>
</dbReference>
<gene>
    <name evidence="2" type="ORF">METZ01_LOCUS305501</name>
</gene>
<dbReference type="InterPro" id="IPR013783">
    <property type="entry name" value="Ig-like_fold"/>
</dbReference>
<dbReference type="Gene3D" id="2.60.40.10">
    <property type="entry name" value="Immunoglobulins"/>
    <property type="match status" value="1"/>
</dbReference>
<dbReference type="PROSITE" id="PS50093">
    <property type="entry name" value="PKD"/>
    <property type="match status" value="1"/>
</dbReference>
<dbReference type="InterPro" id="IPR035986">
    <property type="entry name" value="PKD_dom_sf"/>
</dbReference>
<accession>A0A382MXX6</accession>
<dbReference type="SMART" id="SM00089">
    <property type="entry name" value="PKD"/>
    <property type="match status" value="1"/>
</dbReference>
<dbReference type="InterPro" id="IPR000601">
    <property type="entry name" value="PKD_dom"/>
</dbReference>
<name>A0A382MXX6_9ZZZZ</name>